<dbReference type="AlphaFoldDB" id="G3MGT6"/>
<dbReference type="InterPro" id="IPR012674">
    <property type="entry name" value="Calycin"/>
</dbReference>
<proteinExistence type="evidence at transcript level"/>
<dbReference type="GO" id="GO:0043176">
    <property type="term" value="F:amine binding"/>
    <property type="evidence" value="ECO:0007669"/>
    <property type="project" value="InterPro"/>
</dbReference>
<dbReference type="SUPFAM" id="SSF50814">
    <property type="entry name" value="Lipocalins"/>
    <property type="match status" value="1"/>
</dbReference>
<name>G3MGT6_AMBMU</name>
<dbReference type="Pfam" id="PF02098">
    <property type="entry name" value="His_binding"/>
    <property type="match status" value="1"/>
</dbReference>
<dbReference type="InterPro" id="IPR002970">
    <property type="entry name" value="Tick_his-bd"/>
</dbReference>
<dbReference type="EMBL" id="JO841087">
    <property type="protein sequence ID" value="AEO32704.1"/>
    <property type="molecule type" value="mRNA"/>
</dbReference>
<organism evidence="1">
    <name type="scientific">Amblyomma maculatum</name>
    <name type="common">Gulf Coast tick</name>
    <dbReference type="NCBI Taxonomy" id="34609"/>
    <lineage>
        <taxon>Eukaryota</taxon>
        <taxon>Metazoa</taxon>
        <taxon>Ecdysozoa</taxon>
        <taxon>Arthropoda</taxon>
        <taxon>Chelicerata</taxon>
        <taxon>Arachnida</taxon>
        <taxon>Acari</taxon>
        <taxon>Parasitiformes</taxon>
        <taxon>Ixodida</taxon>
        <taxon>Ixodoidea</taxon>
        <taxon>Ixodidae</taxon>
        <taxon>Amblyomminae</taxon>
        <taxon>Amblyomma</taxon>
    </lineage>
</organism>
<dbReference type="Gene3D" id="2.40.128.20">
    <property type="match status" value="1"/>
</dbReference>
<dbReference type="GO" id="GO:0030682">
    <property type="term" value="P:symbiont-mediated perturbation of host defenses"/>
    <property type="evidence" value="ECO:0007669"/>
    <property type="project" value="InterPro"/>
</dbReference>
<feature type="non-terminal residue" evidence="1">
    <location>
        <position position="1"/>
    </location>
</feature>
<dbReference type="EMBL" id="JO841088">
    <property type="protein sequence ID" value="AEO32705.1"/>
    <property type="molecule type" value="mRNA"/>
</dbReference>
<sequence>NECWRREHRVEATSRQVSVQPLLTPNSEAARMLFIYSLRTKRMHMSQRIRFMLCTLLSVTWTVLNAEEMAEPPTASPAPDFVETTIASPREADLMAESYLTPPLEATTPMSIEETTPYEDDPKYLERQRMEDFMNIEERIYVIQRNFNFKRTETCESAQRLVKINEQEYLYTLRARHYMFKDKVIPTNVRFTVSKTGIHKEYNAIKYRHGMDQPRVERKLMYISPDKTCAILVEKLGNGGKGCQLVQPESAIDDGIPAECNRIYRANCGKRSMTIYESICKSLPDNVPHEEL</sequence>
<accession>G3MGT6</accession>
<evidence type="ECO:0000313" key="1">
    <source>
        <dbReference type="EMBL" id="AEO32704.1"/>
    </source>
</evidence>
<reference evidence="1" key="1">
    <citation type="journal article" date="2011" name="PLoS ONE">
        <title>A deep insight into the sialotranscriptome of the gulf coast tick, Amblyomma maculatum.</title>
        <authorList>
            <person name="Karim S."/>
            <person name="Singh P."/>
            <person name="Ribeiro J.M."/>
        </authorList>
    </citation>
    <scope>NUCLEOTIDE SEQUENCE</scope>
    <source>
        <tissue evidence="1">Salivary gland</tissue>
    </source>
</reference>
<protein>
    <submittedName>
        <fullName evidence="1">Uncharacterized protein</fullName>
    </submittedName>
</protein>